<name>E6PY99_9ZZZZ</name>
<feature type="transmembrane region" description="Helical" evidence="1">
    <location>
        <begin position="120"/>
        <end position="139"/>
    </location>
</feature>
<gene>
    <name evidence="2" type="ORF">CARN3_0874</name>
</gene>
<feature type="transmembrane region" description="Helical" evidence="1">
    <location>
        <begin position="166"/>
        <end position="185"/>
    </location>
</feature>
<dbReference type="EMBL" id="CABN01000067">
    <property type="protein sequence ID" value="CBH99908.1"/>
    <property type="molecule type" value="Genomic_DNA"/>
</dbReference>
<accession>E6PY99</accession>
<protein>
    <submittedName>
        <fullName evidence="2">Uncharacterized protein</fullName>
    </submittedName>
</protein>
<keyword evidence="1" id="KW-0472">Membrane</keyword>
<organism evidence="2">
    <name type="scientific">mine drainage metagenome</name>
    <dbReference type="NCBI Taxonomy" id="410659"/>
    <lineage>
        <taxon>unclassified sequences</taxon>
        <taxon>metagenomes</taxon>
        <taxon>ecological metagenomes</taxon>
    </lineage>
</organism>
<evidence type="ECO:0000256" key="1">
    <source>
        <dbReference type="SAM" id="Phobius"/>
    </source>
</evidence>
<keyword evidence="1" id="KW-1133">Transmembrane helix</keyword>
<dbReference type="AlphaFoldDB" id="E6PY99"/>
<sequence length="192" mass="21698">MYHPVHRIRRDCRFDANVAQFCLSINAGRKIDDSLWVCINRGTRHSAGNWGHLYQTFEIGQSHGNMEAQDKMKNIIRKMAAKNPVYLLMQFPVPRILFPCLAATWVAWNYFRPMLSRNGALLAILLVFVLMLCAAYMSFRLSSKISASFLESLTTSEDGRAHMKSLAITGAATLFVYTLGILSLARSFGLMK</sequence>
<reference evidence="2" key="1">
    <citation type="submission" date="2009-10" db="EMBL/GenBank/DDBJ databases">
        <title>Diversity of trophic interactions inside an arsenic-rich microbial ecosystem.</title>
        <authorList>
            <person name="Bertin P.N."/>
            <person name="Heinrich-Salmeron A."/>
            <person name="Pelletier E."/>
            <person name="Goulhen-Chollet F."/>
            <person name="Arsene-Ploetze F."/>
            <person name="Gallien S."/>
            <person name="Calteau A."/>
            <person name="Vallenet D."/>
            <person name="Casiot C."/>
            <person name="Chane-Woon-Ming B."/>
            <person name="Giloteaux L."/>
            <person name="Barakat M."/>
            <person name="Bonnefoy V."/>
            <person name="Bruneel O."/>
            <person name="Chandler M."/>
            <person name="Cleiss J."/>
            <person name="Duran R."/>
            <person name="Elbaz-Poulichet F."/>
            <person name="Fonknechten N."/>
            <person name="Lauga B."/>
            <person name="Mornico D."/>
            <person name="Ortet P."/>
            <person name="Schaeffer C."/>
            <person name="Siguier P."/>
            <person name="Alexander Thil Smith A."/>
            <person name="Van Dorsselaer A."/>
            <person name="Weissenbach J."/>
            <person name="Medigue C."/>
            <person name="Le Paslier D."/>
        </authorList>
    </citation>
    <scope>NUCLEOTIDE SEQUENCE</scope>
</reference>
<comment type="caution">
    <text evidence="2">The sequence shown here is derived from an EMBL/GenBank/DDBJ whole genome shotgun (WGS) entry which is preliminary data.</text>
</comment>
<evidence type="ECO:0000313" key="2">
    <source>
        <dbReference type="EMBL" id="CBH99908.1"/>
    </source>
</evidence>
<proteinExistence type="predicted"/>
<keyword evidence="1" id="KW-0812">Transmembrane</keyword>